<evidence type="ECO:0000256" key="1">
    <source>
        <dbReference type="SAM" id="MobiDB-lite"/>
    </source>
</evidence>
<accession>A0A0M0J7K5</accession>
<proteinExistence type="predicted"/>
<dbReference type="SUPFAM" id="SSF52540">
    <property type="entry name" value="P-loop containing nucleoside triphosphate hydrolases"/>
    <property type="match status" value="1"/>
</dbReference>
<dbReference type="PROSITE" id="PS50096">
    <property type="entry name" value="IQ"/>
    <property type="match status" value="1"/>
</dbReference>
<dbReference type="EMBL" id="JWZX01003269">
    <property type="protein sequence ID" value="KOO22566.1"/>
    <property type="molecule type" value="Genomic_DNA"/>
</dbReference>
<dbReference type="Proteomes" id="UP000037460">
    <property type="component" value="Unassembled WGS sequence"/>
</dbReference>
<keyword evidence="2" id="KW-0969">Cilium</keyword>
<dbReference type="AlphaFoldDB" id="A0A0M0J7K5"/>
<keyword evidence="2" id="KW-0282">Flagellum</keyword>
<evidence type="ECO:0000313" key="3">
    <source>
        <dbReference type="Proteomes" id="UP000037460"/>
    </source>
</evidence>
<gene>
    <name evidence="2" type="ORF">Ctob_000053</name>
</gene>
<comment type="caution">
    <text evidence="2">The sequence shown here is derived from an EMBL/GenBank/DDBJ whole genome shotgun (WGS) entry which is preliminary data.</text>
</comment>
<evidence type="ECO:0000313" key="2">
    <source>
        <dbReference type="EMBL" id="KOO22566.1"/>
    </source>
</evidence>
<dbReference type="OrthoDB" id="120976at2759"/>
<protein>
    <submittedName>
        <fullName evidence="2">Flagellar associated protein</fullName>
    </submittedName>
</protein>
<keyword evidence="3" id="KW-1185">Reference proteome</keyword>
<name>A0A0M0J7K5_9EUKA</name>
<feature type="region of interest" description="Disordered" evidence="1">
    <location>
        <begin position="86"/>
        <end position="130"/>
    </location>
</feature>
<reference evidence="3" key="1">
    <citation type="journal article" date="2015" name="PLoS Genet.">
        <title>Genome Sequence and Transcriptome Analyses of Chrysochromulina tobin: Metabolic Tools for Enhanced Algal Fitness in the Prominent Order Prymnesiales (Haptophyceae).</title>
        <authorList>
            <person name="Hovde B.T."/>
            <person name="Deodato C.R."/>
            <person name="Hunsperger H.M."/>
            <person name="Ryken S.A."/>
            <person name="Yost W."/>
            <person name="Jha R.K."/>
            <person name="Patterson J."/>
            <person name="Monnat R.J. Jr."/>
            <person name="Barlow S.B."/>
            <person name="Starkenburg S.R."/>
            <person name="Cattolico R.A."/>
        </authorList>
    </citation>
    <scope>NUCLEOTIDE SEQUENCE</scope>
    <source>
        <strain evidence="3">CCMP291</strain>
    </source>
</reference>
<sequence length="677" mass="76747">MAELGISLTLEREIPISLTLERRRELAERVSKFEKRHRDFKFSAHRALKGIQRDPTSSASGRAFEHALVCVQRNRLFVPEAAAAPVASRTSCPRDNDNSNGNDNRGRSGSGLSKGNDNDNRGRGGSGSSSTYRIAESIWRGREKWSDSKDFWDTDRCLERAVQTDWRECIETSNLTQFLLKHDAAMKTKDQSSVPRSKLDAFLKEMESVFVVNARFFLSTFDHYATQSPSDDLFHITNLGYSAFLEECELVVSGSGTADMGNYDLIFVVANTAVKEGPLVNALGIYQAPEKKTTTKRKRFEHNSKLGLTRAEYMQCLCRVAVARYVLTGRAKLTDVSDALVKLFETMKAKCDPATRQDSNEFRDKYCYTQATDSALRMYEPALRMLYERYAKGDGDLGKKQAESNKLLSVVEWVQLARDLAIIDDDLSIDDARLIFLWSRMCVIDENALKSREKVENLSFWDFLEAIVRAALCKALPTDDQLEASGQADAFEFLMHLRETSREKYENFVKREDGEWWDTARQPTENAVGHLLNLMVRTLNHRLGRLEAQIPPKSKIRVKHTPVRVQGGKGSGLEMSALTQLSEALENQRMVTQAASAIIQSGSRVWLAKARLRLQSGNATMIQAIVRANRMRKRMKAVHAAVRRIQRQYRGCRTRLVIYDALTQARAYFMLQLLVTT</sequence>
<keyword evidence="2" id="KW-0966">Cell projection</keyword>
<organism evidence="2 3">
    <name type="scientific">Chrysochromulina tobinii</name>
    <dbReference type="NCBI Taxonomy" id="1460289"/>
    <lineage>
        <taxon>Eukaryota</taxon>
        <taxon>Haptista</taxon>
        <taxon>Haptophyta</taxon>
        <taxon>Prymnesiophyceae</taxon>
        <taxon>Prymnesiales</taxon>
        <taxon>Chrysochromulinaceae</taxon>
        <taxon>Chrysochromulina</taxon>
    </lineage>
</organism>
<dbReference type="InterPro" id="IPR027417">
    <property type="entry name" value="P-loop_NTPase"/>
</dbReference>